<dbReference type="PROSITE" id="PS50863">
    <property type="entry name" value="B3"/>
    <property type="match status" value="1"/>
</dbReference>
<reference evidence="9" key="2">
    <citation type="submission" date="2025-08" db="UniProtKB">
        <authorList>
            <consortium name="RefSeq"/>
        </authorList>
    </citation>
    <scope>IDENTIFICATION</scope>
    <source>
        <tissue evidence="9">Leaf</tissue>
    </source>
</reference>
<organism evidence="8 9">
    <name type="scientific">Punica granatum</name>
    <name type="common">Pomegranate</name>
    <dbReference type="NCBI Taxonomy" id="22663"/>
    <lineage>
        <taxon>Eukaryota</taxon>
        <taxon>Viridiplantae</taxon>
        <taxon>Streptophyta</taxon>
        <taxon>Embryophyta</taxon>
        <taxon>Tracheophyta</taxon>
        <taxon>Spermatophyta</taxon>
        <taxon>Magnoliopsida</taxon>
        <taxon>eudicotyledons</taxon>
        <taxon>Gunneridae</taxon>
        <taxon>Pentapetalae</taxon>
        <taxon>rosids</taxon>
        <taxon>malvids</taxon>
        <taxon>Myrtales</taxon>
        <taxon>Lythraceae</taxon>
        <taxon>Punica</taxon>
    </lineage>
</organism>
<comment type="subcellular location">
    <subcellularLocation>
        <location evidence="1">Nucleus</location>
    </subcellularLocation>
</comment>
<sequence length="326" mass="37217">MKKLLVAEEDEGRVISQDEEGCRPIVKKKRMQFSASEMEEWEKPLSSEDFTEEDTDGWIKCDFLFCTVKRYKKRERLMREKRLKQSTLSRPIDVYSKTDAAANEKQENSKGGPKSKQSRGCVREKKKASDVFEMKSVRLIDEERQEPTQTMIKRPRKAAVGTPEPDREIPQDIKNKIIEGLGGMLLRNSIEGSGGTDILLVCEKYLTASDVKKEESRLLMPESVIKSSSFLNDQERELLKTRVGNTNKMREIPVKLLEPTLTSCDLGLRRWEMRKNGGKSSTVSYVLARGWNGVVARNDLKKGDLVQVWSFRVGLELGLAMIAKHN</sequence>
<dbReference type="OrthoDB" id="1935604at2759"/>
<feature type="region of interest" description="Disordered" evidence="6">
    <location>
        <begin position="94"/>
        <end position="126"/>
    </location>
</feature>
<dbReference type="InterPro" id="IPR003340">
    <property type="entry name" value="B3_DNA-bd"/>
</dbReference>
<evidence type="ECO:0000313" key="9">
    <source>
        <dbReference type="RefSeq" id="XP_031374599.1"/>
    </source>
</evidence>
<dbReference type="GeneID" id="116189186"/>
<protein>
    <submittedName>
        <fullName evidence="9">B3 domain-containing protein At2g31720-like</fullName>
    </submittedName>
</protein>
<keyword evidence="2" id="KW-0805">Transcription regulation</keyword>
<feature type="region of interest" description="Disordered" evidence="6">
    <location>
        <begin position="147"/>
        <end position="168"/>
    </location>
</feature>
<reference evidence="8" key="1">
    <citation type="journal article" date="2020" name="Plant Biotechnol. J.">
        <title>The pomegranate (Punica granatum L.) draft genome dissects genetic divergence between soft- and hard-seeded cultivars.</title>
        <authorList>
            <person name="Luo X."/>
            <person name="Li H."/>
            <person name="Wu Z."/>
            <person name="Yao W."/>
            <person name="Zhao P."/>
            <person name="Cao D."/>
            <person name="Yu H."/>
            <person name="Li K."/>
            <person name="Poudel K."/>
            <person name="Zhao D."/>
            <person name="Zhang F."/>
            <person name="Xia X."/>
            <person name="Chen L."/>
            <person name="Wang Q."/>
            <person name="Jing D."/>
            <person name="Cao S."/>
        </authorList>
    </citation>
    <scope>NUCLEOTIDE SEQUENCE [LARGE SCALE GENOMIC DNA]</scope>
    <source>
        <strain evidence="8">cv. Tunisia</strain>
    </source>
</reference>
<dbReference type="PANTHER" id="PTHR31541:SF25">
    <property type="entry name" value="GAMMA-GLIADIN B"/>
    <property type="match status" value="1"/>
</dbReference>
<evidence type="ECO:0000256" key="2">
    <source>
        <dbReference type="ARBA" id="ARBA00023015"/>
    </source>
</evidence>
<feature type="domain" description="TF-B3" evidence="7">
    <location>
        <begin position="269"/>
        <end position="325"/>
    </location>
</feature>
<dbReference type="PANTHER" id="PTHR31541">
    <property type="entry name" value="B3 DOMAIN PLANT PROTEIN-RELATED"/>
    <property type="match status" value="1"/>
</dbReference>
<evidence type="ECO:0000259" key="7">
    <source>
        <dbReference type="PROSITE" id="PS50863"/>
    </source>
</evidence>
<proteinExistence type="predicted"/>
<evidence type="ECO:0000256" key="1">
    <source>
        <dbReference type="ARBA" id="ARBA00004123"/>
    </source>
</evidence>
<gene>
    <name evidence="9" type="primary">LOC116189186</name>
</gene>
<keyword evidence="5" id="KW-0539">Nucleus</keyword>
<keyword evidence="4" id="KW-0804">Transcription</keyword>
<dbReference type="Proteomes" id="UP000515151">
    <property type="component" value="Chromosome 8"/>
</dbReference>
<evidence type="ECO:0000256" key="3">
    <source>
        <dbReference type="ARBA" id="ARBA00023125"/>
    </source>
</evidence>
<dbReference type="InterPro" id="IPR015300">
    <property type="entry name" value="DNA-bd_pseudobarrel_sf"/>
</dbReference>
<evidence type="ECO:0000256" key="6">
    <source>
        <dbReference type="SAM" id="MobiDB-lite"/>
    </source>
</evidence>
<accession>A0A6P8BWB3</accession>
<keyword evidence="8" id="KW-1185">Reference proteome</keyword>
<dbReference type="Gene3D" id="2.40.330.10">
    <property type="entry name" value="DNA-binding pseudobarrel domain"/>
    <property type="match status" value="1"/>
</dbReference>
<dbReference type="Pfam" id="PF03754">
    <property type="entry name" value="At2g31720-like"/>
    <property type="match status" value="1"/>
</dbReference>
<evidence type="ECO:0000256" key="5">
    <source>
        <dbReference type="ARBA" id="ARBA00023242"/>
    </source>
</evidence>
<dbReference type="GO" id="GO:0003677">
    <property type="term" value="F:DNA binding"/>
    <property type="evidence" value="ECO:0007669"/>
    <property type="project" value="UniProtKB-KW"/>
</dbReference>
<dbReference type="InterPro" id="IPR005508">
    <property type="entry name" value="At2g31720-like"/>
</dbReference>
<keyword evidence="3" id="KW-0238">DNA-binding</keyword>
<name>A0A6P8BWB3_PUNGR</name>
<evidence type="ECO:0000256" key="4">
    <source>
        <dbReference type="ARBA" id="ARBA00023163"/>
    </source>
</evidence>
<dbReference type="SUPFAM" id="SSF101936">
    <property type="entry name" value="DNA-binding pseudobarrel domain"/>
    <property type="match status" value="1"/>
</dbReference>
<dbReference type="RefSeq" id="XP_031374599.1">
    <property type="nucleotide sequence ID" value="XM_031518739.1"/>
</dbReference>
<dbReference type="AlphaFoldDB" id="A0A6P8BWB3"/>
<dbReference type="GO" id="GO:0005634">
    <property type="term" value="C:nucleus"/>
    <property type="evidence" value="ECO:0007669"/>
    <property type="project" value="UniProtKB-SubCell"/>
</dbReference>
<evidence type="ECO:0000313" key="8">
    <source>
        <dbReference type="Proteomes" id="UP000515151"/>
    </source>
</evidence>